<sequence>MGREELRFRSFSERVASISIDVIHRINRDQQYIVGATETHFKASLDKWLELNCTQKFTELVNFVGPDVYSLPHLLHAKDGIFKVLQQQLGEEKSPSLEANLELVVALARDLQDQFYPEFATFFTVITSTHLQQRDADVLEKVFTCLAYLFKFQWRFMVEDIESVFDLYKPLLSERHQDHTKAFAAESFAFLLRKVADKKYLLNIIFGHADRDSSLARGLGVLFFEVLKGVKTRVHSCAEQMFPLIMQRLAHRSGDSTDTRLIVIRTMLELLCNHLTPDYSQFLWKTLKECLLSSGDLTPSHFAALCQCYGEVISFKDGKLASLNPDDICNTFAKAFSQCPEEAFPHLLDASALALTVCEERGAKEIFVSNVLEAFSVSEQIVEEDALLKFMDNLAKLNCFHETVVPILWKYSEQQEGRRALRLLSKLESLAGMKIHCAASLVEWKPLVCLQRIERSSLSDYLFATLTLTKENVENIEHLECFWESCCLVRHLQSLWDSTKVVEQLQKALRVLIKRRTMDLLQLACIQECVRSLVVLKVSVDPKCLMLVLRKYKDPFILRSMDLAVYSTTEKDSHLQTELFSELWWLLTSPYAIVRFLALRILSQFEPPEKKIPKGKFAACRYMLALEGIAVTVQEFKNRNNLMEKLRFETVLRNAVDPTLHRFTLAFLFGQLHISFSQLWSTVKKLIATYMDYEKFWEVMNRQFDETTKAIQTQEHFIGPPISNEIMDTTLVDLLTVKETYENVDYDLHRVLLWNVVEQVTDAAIVSDVPYKYFLNLFEEEFRPRSEFIASERVLKEHLLSDNENDMDVKMDEDGAIIIDDSDVEDDNVRPEGNTSIMNDTDTRKSTNAPKYGIRSKEAKAITPGRKCVASLKAALTALAHSELKQLEQSKREEFEERFGDLLMYPEAAIQKLALECLLACGVSVLHCCKENLMKLLDDKEWMNVLNESFLANDTSSVQRKNEAGREKTKQMQRLPDKQRKKVLPYVMRLLFGRMLTKKTGHRSKSRVASKHAAVLRFLASSRESDLIYFIELILLPLRRYNISVDDDDGVSTERLLENVSFDPENAVPVRRIRQVLNNIRHVLNHMSGVLPTFLPLLLRSVLLLLRYSNLVTQRAGDINRLYSQSIKRARMLCVDIVYHYFTQLDRFAMKLNDVHLFFELYVWRTLQELVRFPGDPSARVFRLFLCFAQKENLQFLLGLKSRDDPTRTIMSDLMTILGTSSAHPDVVKSIRDVIKYLLSDVAPDETVARIIYSLEDVDLHDNTEPSTGFRIALPYTFVIISRSFEQMKEYDRPMHPVDRFILFKLSKYNTDPALASNMLVLLASMLHKKSRAKKNEDDTFEYETLCIIKNLIVAADSVADIYLSLCRMWAIVEGRNSRNVLLNVFQMLSTKMSGIDAKVCDILGKLNSWDARLTEEPAYLQRIKGFRELVALTEAMKIPEVQTALPLIHSCIYTSLRSSDLSLRDAATYALFKLITFCHDVLGEGHEVFFKTCVEQEIYGSIKKGFRSNEETTRHECVKILTHILNTCGKRALFKELKSFQDTEKEKDFFECIVHIQLHRRARALIRLSTALSARHISARSIMDVFLPLTESFLLKEEYAKQNIAEAAIQNLGSLASKLPWRQYARLLEKYILLLSNKELCSVRANQKCIVKIIVTLLDAFHFDLSQLVSVFEENATTSTTSSLPLRERLAPPDAPISLDAAVDLNMTEQEEAAEEIKEGLPTVNESGTLPPDGMVTVVDVKVGKEILQTLKDVLLCKLQSAITRKGYYSTDGADDDNEENDVLRVSIAVGVVKLLSILPSKTFLRTNLSSVLLKVIVFLKSRLLPVRETARSALVKIINILGPCYLKYVIREMRSLLSRGFQLHVLTFTVHAILEAVRSQMQPGDLDECTDDILEICLEEQFGEVADEKDITGITAKTDEAKRTKSLDMFRIVAAVVSEDQLQRLLDAVEVKLLAGHSARIVSKCEKIFEQLTSGLETNKGLSKVTIFIFCYKLLNENTHRLLITDPVLAKELKGETDSQRGIEDIDDTNRESTLPYERPDVFLVPKAPVRSHVGTLVSHKANVHVLVESALKLLRDILRKNRGQEMNKHLNMLDPFVAPLCQLQRSSYVKVTTLSMIVIQQLLHYPLPAFQAHLHIIISTAMSIIHKYLGTTQQSGPNYEMLIAAFKTVRTILNEVETVELDEEQYKMLLTYIETDICDVERQGVAFSLLAAVIDKGVNLPELHSLMRKVAEMSIQEEVTAIRNQARTLYQKYLFDYPIEPKLREKCVAFYLGQLEYSVEEGRQSAAEMVYQIIKLYPENLLAKSALFFFVPLSASLVNDGSVIMRKMCYGCLKAFLEKLNNNSRTSLYALAKKWLQDVSKVQKQFLGAQVIGCFAEVEKEQFAIRVDDLMNIFVKLVKAKDDADQIDCEVENNEREQDRLVYLIWNSTIKILSHVRLLESETPAHRAICSSLMSSCQAHLLYPHSWVRVAASRIFGLLFARYEPRKLAQTICKDEKSGSSNKQREAFSGDWLPCGGRSLIDKLVISFLEQFQSRQVPNDLLDQLVKNLLFVGKVLLYLSHGTSEKTDRKLAKDASDKNQKKDDESTGEFEYGREQTEGDNNQCGQSDHRTFGWFVFKIEKELRVLRVNNRTPNYEKRTCLYKLLAALSLECPREVLQCYSHNFLRPLVRDLESTAKDQDFYQLVKDASHVIRREMGFEQYQEGYARQLTELARIKAHRKQSKAVEKVLNPEVNLERKERRKRLDKTNRKRMLDERRGKIQYKKPKYEADEIARVNREAENGKF</sequence>
<evidence type="ECO:0000313" key="5">
    <source>
        <dbReference type="EnsemblMetazoa" id="XP_022670437"/>
    </source>
</evidence>
<dbReference type="Pfam" id="PF07539">
    <property type="entry name" value="UTP20_N"/>
    <property type="match status" value="1"/>
</dbReference>
<evidence type="ECO:0000313" key="6">
    <source>
        <dbReference type="Proteomes" id="UP000594260"/>
    </source>
</evidence>
<proteinExistence type="predicted"/>
<dbReference type="Pfam" id="PF23099">
    <property type="entry name" value="UTP20_C"/>
    <property type="match status" value="1"/>
</dbReference>
<evidence type="ECO:0008006" key="7">
    <source>
        <dbReference type="Google" id="ProtNLM"/>
    </source>
</evidence>
<dbReference type="OrthoDB" id="360653at2759"/>
<organism evidence="5 6">
    <name type="scientific">Varroa destructor</name>
    <name type="common">Honeybee mite</name>
    <dbReference type="NCBI Taxonomy" id="109461"/>
    <lineage>
        <taxon>Eukaryota</taxon>
        <taxon>Metazoa</taxon>
        <taxon>Ecdysozoa</taxon>
        <taxon>Arthropoda</taxon>
        <taxon>Chelicerata</taxon>
        <taxon>Arachnida</taxon>
        <taxon>Acari</taxon>
        <taxon>Parasitiformes</taxon>
        <taxon>Mesostigmata</taxon>
        <taxon>Gamasina</taxon>
        <taxon>Dermanyssoidea</taxon>
        <taxon>Varroidae</taxon>
        <taxon>Varroa</taxon>
    </lineage>
</organism>
<dbReference type="InParanoid" id="A0A7M7MJA7"/>
<feature type="domain" description="U3 small nucleolar RNA-associated protein 20" evidence="3">
    <location>
        <begin position="1778"/>
        <end position="1997"/>
    </location>
</feature>
<dbReference type="OMA" id="EGLMAMF"/>
<dbReference type="FunCoup" id="A0A7M7MJA7">
    <property type="interactions" value="1536"/>
</dbReference>
<dbReference type="Gene3D" id="1.25.10.10">
    <property type="entry name" value="Leucine-rich Repeat Variant"/>
    <property type="match status" value="2"/>
</dbReference>
<dbReference type="KEGG" id="vde:111254139"/>
<dbReference type="InterPro" id="IPR057525">
    <property type="entry name" value="UTP20_C"/>
</dbReference>
<accession>A0A7M7MJA7</accession>
<dbReference type="RefSeq" id="XP_022670437.1">
    <property type="nucleotide sequence ID" value="XM_022814702.1"/>
</dbReference>
<dbReference type="PANTHER" id="PTHR17695">
    <property type="entry name" value="SMALL SUBUNIT PROCESSOME COMPONENT 20 HOMOLOG"/>
    <property type="match status" value="1"/>
</dbReference>
<feature type="region of interest" description="Disordered" evidence="1">
    <location>
        <begin position="2572"/>
        <end position="2608"/>
    </location>
</feature>
<dbReference type="EnsemblMetazoa" id="XM_022814702">
    <property type="protein sequence ID" value="XP_022670437"/>
    <property type="gene ID" value="LOC111254139"/>
</dbReference>
<feature type="domain" description="U3 small nucleolar RNA-associated protein 20 C-terminal" evidence="4">
    <location>
        <begin position="2370"/>
        <end position="2757"/>
    </location>
</feature>
<feature type="region of interest" description="Disordered" evidence="1">
    <location>
        <begin position="824"/>
        <end position="849"/>
    </location>
</feature>
<keyword evidence="6" id="KW-1185">Reference proteome</keyword>
<protein>
    <recommendedName>
        <fullName evidence="7">Small subunit processome component 20 homolog</fullName>
    </recommendedName>
</protein>
<evidence type="ECO:0000259" key="2">
    <source>
        <dbReference type="Pfam" id="PF07539"/>
    </source>
</evidence>
<dbReference type="InterPro" id="IPR016024">
    <property type="entry name" value="ARM-type_fold"/>
</dbReference>
<evidence type="ECO:0000259" key="4">
    <source>
        <dbReference type="Pfam" id="PF23099"/>
    </source>
</evidence>
<dbReference type="Proteomes" id="UP000594260">
    <property type="component" value="Unplaced"/>
</dbReference>
<dbReference type="SUPFAM" id="SSF48371">
    <property type="entry name" value="ARM repeat"/>
    <property type="match status" value="3"/>
</dbReference>
<name>A0A7M7MJA7_VARDE</name>
<dbReference type="InterPro" id="IPR052575">
    <property type="entry name" value="SSU_processome_comp_20"/>
</dbReference>
<evidence type="ECO:0000259" key="3">
    <source>
        <dbReference type="Pfam" id="PF20416"/>
    </source>
</evidence>
<feature type="domain" description="U3 small nucleolar RNA-associated protein 20 N-terminal" evidence="2">
    <location>
        <begin position="890"/>
        <end position="1510"/>
    </location>
</feature>
<dbReference type="Pfam" id="PF20416">
    <property type="entry name" value="UTP20"/>
    <property type="match status" value="1"/>
</dbReference>
<dbReference type="InterPro" id="IPR046523">
    <property type="entry name" value="UTP20_dom"/>
</dbReference>
<evidence type="ECO:0000256" key="1">
    <source>
        <dbReference type="SAM" id="MobiDB-lite"/>
    </source>
</evidence>
<dbReference type="InterPro" id="IPR011989">
    <property type="entry name" value="ARM-like"/>
</dbReference>
<dbReference type="PANTHER" id="PTHR17695:SF11">
    <property type="entry name" value="SMALL SUBUNIT PROCESSOME COMPONENT 20 HOMOLOG"/>
    <property type="match status" value="1"/>
</dbReference>
<reference evidence="5" key="1">
    <citation type="submission" date="2021-01" db="UniProtKB">
        <authorList>
            <consortium name="EnsemblMetazoa"/>
        </authorList>
    </citation>
    <scope>IDENTIFICATION</scope>
</reference>
<dbReference type="InterPro" id="IPR011430">
    <property type="entry name" value="UTP20_N"/>
</dbReference>
<dbReference type="GO" id="GO:0030686">
    <property type="term" value="C:90S preribosome"/>
    <property type="evidence" value="ECO:0007669"/>
    <property type="project" value="TreeGrafter"/>
</dbReference>
<feature type="compositionally biased region" description="Basic and acidic residues" evidence="1">
    <location>
        <begin position="2572"/>
        <end position="2600"/>
    </location>
</feature>
<dbReference type="GeneID" id="111254139"/>
<dbReference type="GO" id="GO:0032040">
    <property type="term" value="C:small-subunit processome"/>
    <property type="evidence" value="ECO:0007669"/>
    <property type="project" value="TreeGrafter"/>
</dbReference>